<dbReference type="RefSeq" id="WP_182955809.1">
    <property type="nucleotide sequence ID" value="NZ_WNXC01000002.1"/>
</dbReference>
<keyword evidence="3" id="KW-1185">Reference proteome</keyword>
<reference evidence="2 3" key="1">
    <citation type="submission" date="2019-11" db="EMBL/GenBank/DDBJ databases">
        <title>Description of Pedobacter sp. LMG 31462T.</title>
        <authorList>
            <person name="Carlier A."/>
            <person name="Qi S."/>
            <person name="Vandamme P."/>
        </authorList>
    </citation>
    <scope>NUCLEOTIDE SEQUENCE [LARGE SCALE GENOMIC DNA]</scope>
    <source>
        <strain evidence="2 3">LMG 31462</strain>
    </source>
</reference>
<keyword evidence="1" id="KW-0732">Signal</keyword>
<dbReference type="Proteomes" id="UP000636110">
    <property type="component" value="Unassembled WGS sequence"/>
</dbReference>
<feature type="signal peptide" evidence="1">
    <location>
        <begin position="1"/>
        <end position="24"/>
    </location>
</feature>
<evidence type="ECO:0000313" key="2">
    <source>
        <dbReference type="EMBL" id="MBB2148981.1"/>
    </source>
</evidence>
<evidence type="ECO:0000313" key="3">
    <source>
        <dbReference type="Proteomes" id="UP000636110"/>
    </source>
</evidence>
<feature type="chain" id="PRO_5045989243" evidence="1">
    <location>
        <begin position="25"/>
        <end position="307"/>
    </location>
</feature>
<protein>
    <submittedName>
        <fullName evidence="2">Uncharacterized protein</fullName>
    </submittedName>
</protein>
<accession>A0ABR6EVJ4</accession>
<gene>
    <name evidence="2" type="ORF">GM920_08660</name>
</gene>
<evidence type="ECO:0000256" key="1">
    <source>
        <dbReference type="SAM" id="SignalP"/>
    </source>
</evidence>
<proteinExistence type="predicted"/>
<comment type="caution">
    <text evidence="2">The sequence shown here is derived from an EMBL/GenBank/DDBJ whole genome shotgun (WGS) entry which is preliminary data.</text>
</comment>
<dbReference type="EMBL" id="WNXC01000002">
    <property type="protein sequence ID" value="MBB2148981.1"/>
    <property type="molecule type" value="Genomic_DNA"/>
</dbReference>
<organism evidence="2 3">
    <name type="scientific">Pedobacter gandavensis</name>
    <dbReference type="NCBI Taxonomy" id="2679963"/>
    <lineage>
        <taxon>Bacteria</taxon>
        <taxon>Pseudomonadati</taxon>
        <taxon>Bacteroidota</taxon>
        <taxon>Sphingobacteriia</taxon>
        <taxon>Sphingobacteriales</taxon>
        <taxon>Sphingobacteriaceae</taxon>
        <taxon>Pedobacter</taxon>
    </lineage>
</organism>
<sequence>MIKALSKPMVLVMALCCAMTMVHAQHSFPLTNTPSMAKYQDSLIRISDQAENAANNQARFEANANFIKTLVEALKTPGSFNQNFDSLKRVSTLNAPDKSFRLLTWYLPVDDGGYRYFGAIQMASKDGKLKLFPLIDGTEQLMDPNAVTSNKNWYGAYYYQMIPVNTNGKAPCYALLGWKGNNRKKSKKVIEVLSFENGEPSFGKAIFVQPKNPGLNRIIFEYNKLNSMTLTMDKSVNMIVFDHLAPFNEEMTGNFEYYASDLSFDAYKVTGGKLKLVENVELKNDPNEMDELYIDPKDKKIQAIKKL</sequence>
<name>A0ABR6EVJ4_9SPHI</name>